<gene>
    <name evidence="1" type="ORF">GCM10022381_17680</name>
</gene>
<reference evidence="2" key="1">
    <citation type="journal article" date="2019" name="Int. J. Syst. Evol. Microbiol.">
        <title>The Global Catalogue of Microorganisms (GCM) 10K type strain sequencing project: providing services to taxonomists for standard genome sequencing and annotation.</title>
        <authorList>
            <consortium name="The Broad Institute Genomics Platform"/>
            <consortium name="The Broad Institute Genome Sequencing Center for Infectious Disease"/>
            <person name="Wu L."/>
            <person name="Ma J."/>
        </authorList>
    </citation>
    <scope>NUCLEOTIDE SEQUENCE [LARGE SCALE GENOMIC DNA]</scope>
    <source>
        <strain evidence="2">JCM 17021</strain>
    </source>
</reference>
<evidence type="ECO:0000313" key="2">
    <source>
        <dbReference type="Proteomes" id="UP001501803"/>
    </source>
</evidence>
<protein>
    <submittedName>
        <fullName evidence="1">Uncharacterized protein</fullName>
    </submittedName>
</protein>
<name>A0ABP7KF10_9MICO</name>
<accession>A0ABP7KF10</accession>
<dbReference type="Proteomes" id="UP001501803">
    <property type="component" value="Unassembled WGS sequence"/>
</dbReference>
<evidence type="ECO:0000313" key="1">
    <source>
        <dbReference type="EMBL" id="GAA3875464.1"/>
    </source>
</evidence>
<dbReference type="EMBL" id="BAABCN010000003">
    <property type="protein sequence ID" value="GAA3875464.1"/>
    <property type="molecule type" value="Genomic_DNA"/>
</dbReference>
<keyword evidence="2" id="KW-1185">Reference proteome</keyword>
<comment type="caution">
    <text evidence="1">The sequence shown here is derived from an EMBL/GenBank/DDBJ whole genome shotgun (WGS) entry which is preliminary data.</text>
</comment>
<dbReference type="RefSeq" id="WP_345065037.1">
    <property type="nucleotide sequence ID" value="NZ_BAABCN010000003.1"/>
</dbReference>
<sequence>MKQFLLENGSAAFDADLDVPDSIDPLELDLLRARTSDGSEYRAWEFDAVDTVIVDELSY</sequence>
<organism evidence="1 2">
    <name type="scientific">Leifsonia kafniensis</name>
    <dbReference type="NCBI Taxonomy" id="475957"/>
    <lineage>
        <taxon>Bacteria</taxon>
        <taxon>Bacillati</taxon>
        <taxon>Actinomycetota</taxon>
        <taxon>Actinomycetes</taxon>
        <taxon>Micrococcales</taxon>
        <taxon>Microbacteriaceae</taxon>
        <taxon>Leifsonia</taxon>
    </lineage>
</organism>
<proteinExistence type="predicted"/>